<dbReference type="GO" id="GO:0005615">
    <property type="term" value="C:extracellular space"/>
    <property type="evidence" value="ECO:0007669"/>
    <property type="project" value="EnsemblMetazoa"/>
</dbReference>
<feature type="signal peptide" evidence="3">
    <location>
        <begin position="1"/>
        <end position="17"/>
    </location>
</feature>
<dbReference type="PANTHER" id="PTHR11511">
    <property type="entry name" value="LARVAL STORAGE PROTEIN/PHENOLOXIDASE"/>
    <property type="match status" value="1"/>
</dbReference>
<gene>
    <name evidence="6" type="primary">Dyak\GE20030</name>
    <name evidence="6" type="synonym">dyak_GLEANR_3880</name>
    <name evidence="6" type="synonym">GE20030</name>
    <name evidence="6" type="ORF">Dyak_GE20030</name>
</gene>
<keyword evidence="1" id="KW-0175">Coiled coil</keyword>
<feature type="domain" description="Hemocyanin C-terminal" evidence="5">
    <location>
        <begin position="805"/>
        <end position="1050"/>
    </location>
</feature>
<evidence type="ECO:0000259" key="5">
    <source>
        <dbReference type="Pfam" id="PF03723"/>
    </source>
</evidence>
<feature type="region of interest" description="Disordered" evidence="2">
    <location>
        <begin position="444"/>
        <end position="527"/>
    </location>
</feature>
<dbReference type="EMBL" id="CM000159">
    <property type="protein sequence ID" value="EDW94478.2"/>
    <property type="molecule type" value="Genomic_DNA"/>
</dbReference>
<evidence type="ECO:0000259" key="4">
    <source>
        <dbReference type="Pfam" id="PF03722"/>
    </source>
</evidence>
<reference evidence="6 7" key="1">
    <citation type="journal article" date="2007" name="Nature">
        <title>Evolution of genes and genomes on the Drosophila phylogeny.</title>
        <authorList>
            <consortium name="Drosophila 12 Genomes Consortium"/>
            <person name="Clark A.G."/>
            <person name="Eisen M.B."/>
            <person name="Smith D.R."/>
            <person name="Bergman C.M."/>
            <person name="Oliver B."/>
            <person name="Markow T.A."/>
            <person name="Kaufman T.C."/>
            <person name="Kellis M."/>
            <person name="Gelbart W."/>
            <person name="Iyer V.N."/>
            <person name="Pollard D.A."/>
            <person name="Sackton T.B."/>
            <person name="Larracuente A.M."/>
            <person name="Singh N.D."/>
            <person name="Abad J.P."/>
            <person name="Abt D.N."/>
            <person name="Adryan B."/>
            <person name="Aguade M."/>
            <person name="Akashi H."/>
            <person name="Anderson W.W."/>
            <person name="Aquadro C.F."/>
            <person name="Ardell D.H."/>
            <person name="Arguello R."/>
            <person name="Artieri C.G."/>
            <person name="Barbash D.A."/>
            <person name="Barker D."/>
            <person name="Barsanti P."/>
            <person name="Batterham P."/>
            <person name="Batzoglou S."/>
            <person name="Begun D."/>
            <person name="Bhutkar A."/>
            <person name="Blanco E."/>
            <person name="Bosak S.A."/>
            <person name="Bradley R.K."/>
            <person name="Brand A.D."/>
            <person name="Brent M.R."/>
            <person name="Brooks A.N."/>
            <person name="Brown R.H."/>
            <person name="Butlin R.K."/>
            <person name="Caggese C."/>
            <person name="Calvi B.R."/>
            <person name="Bernardo de Carvalho A."/>
            <person name="Caspi A."/>
            <person name="Castrezana S."/>
            <person name="Celniker S.E."/>
            <person name="Chang J.L."/>
            <person name="Chapple C."/>
            <person name="Chatterji S."/>
            <person name="Chinwalla A."/>
            <person name="Civetta A."/>
            <person name="Clifton S.W."/>
            <person name="Comeron J.M."/>
            <person name="Costello J.C."/>
            <person name="Coyne J.A."/>
            <person name="Daub J."/>
            <person name="David R.G."/>
            <person name="Delcher A.L."/>
            <person name="Delehaunty K."/>
            <person name="Do C.B."/>
            <person name="Ebling H."/>
            <person name="Edwards K."/>
            <person name="Eickbush T."/>
            <person name="Evans J.D."/>
            <person name="Filipski A."/>
            <person name="Findeiss S."/>
            <person name="Freyhult E."/>
            <person name="Fulton L."/>
            <person name="Fulton R."/>
            <person name="Garcia A.C."/>
            <person name="Gardiner A."/>
            <person name="Garfield D.A."/>
            <person name="Garvin B.E."/>
            <person name="Gibson G."/>
            <person name="Gilbert D."/>
            <person name="Gnerre S."/>
            <person name="Godfrey J."/>
            <person name="Good R."/>
            <person name="Gotea V."/>
            <person name="Gravely B."/>
            <person name="Greenberg A.J."/>
            <person name="Griffiths-Jones S."/>
            <person name="Gross S."/>
            <person name="Guigo R."/>
            <person name="Gustafson E.A."/>
            <person name="Haerty W."/>
            <person name="Hahn M.W."/>
            <person name="Halligan D.L."/>
            <person name="Halpern A.L."/>
            <person name="Halter G.M."/>
            <person name="Han M.V."/>
            <person name="Heger A."/>
            <person name="Hillier L."/>
            <person name="Hinrichs A.S."/>
            <person name="Holmes I."/>
            <person name="Hoskins R.A."/>
            <person name="Hubisz M.J."/>
            <person name="Hultmark D."/>
            <person name="Huntley M.A."/>
            <person name="Jaffe D.B."/>
            <person name="Jagadeeshan S."/>
            <person name="Jeck W.R."/>
            <person name="Johnson J."/>
            <person name="Jones C.D."/>
            <person name="Jordan W.C."/>
            <person name="Karpen G.H."/>
            <person name="Kataoka E."/>
            <person name="Keightley P.D."/>
            <person name="Kheradpour P."/>
            <person name="Kirkness E.F."/>
            <person name="Koerich L.B."/>
            <person name="Kristiansen K."/>
            <person name="Kudrna D."/>
            <person name="Kulathinal R.J."/>
            <person name="Kumar S."/>
            <person name="Kwok R."/>
            <person name="Lander E."/>
            <person name="Langley C.H."/>
            <person name="Lapoint R."/>
            <person name="Lazzaro B.P."/>
            <person name="Lee S.J."/>
            <person name="Levesque L."/>
            <person name="Li R."/>
            <person name="Lin C.F."/>
            <person name="Lin M.F."/>
            <person name="Lindblad-Toh K."/>
            <person name="Llopart A."/>
            <person name="Long M."/>
            <person name="Low L."/>
            <person name="Lozovsky E."/>
            <person name="Lu J."/>
            <person name="Luo M."/>
            <person name="Machado C.A."/>
            <person name="Makalowski W."/>
            <person name="Marzo M."/>
            <person name="Matsuda M."/>
            <person name="Matzkin L."/>
            <person name="McAllister B."/>
            <person name="McBride C.S."/>
            <person name="McKernan B."/>
            <person name="McKernan K."/>
            <person name="Mendez-Lago M."/>
            <person name="Minx P."/>
            <person name="Mollenhauer M.U."/>
            <person name="Montooth K."/>
            <person name="Mount S.M."/>
            <person name="Mu X."/>
            <person name="Myers E."/>
            <person name="Negre B."/>
            <person name="Newfeld S."/>
            <person name="Nielsen R."/>
            <person name="Noor M.A."/>
            <person name="O'Grady P."/>
            <person name="Pachter L."/>
            <person name="Papaceit M."/>
            <person name="Parisi M.J."/>
            <person name="Parisi M."/>
            <person name="Parts L."/>
            <person name="Pedersen J.S."/>
            <person name="Pesole G."/>
            <person name="Phillippy A.M."/>
            <person name="Ponting C.P."/>
            <person name="Pop M."/>
            <person name="Porcelli D."/>
            <person name="Powell J.R."/>
            <person name="Prohaska S."/>
            <person name="Pruitt K."/>
            <person name="Puig M."/>
            <person name="Quesneville H."/>
            <person name="Ram K.R."/>
            <person name="Rand D."/>
            <person name="Rasmussen M.D."/>
            <person name="Reed L.K."/>
            <person name="Reenan R."/>
            <person name="Reily A."/>
            <person name="Remington K.A."/>
            <person name="Rieger T.T."/>
            <person name="Ritchie M.G."/>
            <person name="Robin C."/>
            <person name="Rogers Y.H."/>
            <person name="Rohde C."/>
            <person name="Rozas J."/>
            <person name="Rubenfield M.J."/>
            <person name="Ruiz A."/>
            <person name="Russo S."/>
            <person name="Salzberg S.L."/>
            <person name="Sanchez-Gracia A."/>
            <person name="Saranga D.J."/>
            <person name="Sato H."/>
            <person name="Schaeffer S.W."/>
            <person name="Schatz M.C."/>
            <person name="Schlenke T."/>
            <person name="Schwartz R."/>
            <person name="Segarra C."/>
            <person name="Singh R.S."/>
            <person name="Sirot L."/>
            <person name="Sirota M."/>
            <person name="Sisneros N.B."/>
            <person name="Smith C.D."/>
            <person name="Smith T.F."/>
            <person name="Spieth J."/>
            <person name="Stage D.E."/>
            <person name="Stark A."/>
            <person name="Stephan W."/>
            <person name="Strausberg R.L."/>
            <person name="Strempel S."/>
            <person name="Sturgill D."/>
            <person name="Sutton G."/>
            <person name="Sutton G.G."/>
            <person name="Tao W."/>
            <person name="Teichmann S."/>
            <person name="Tobari Y.N."/>
            <person name="Tomimura Y."/>
            <person name="Tsolas J.M."/>
            <person name="Valente V.L."/>
            <person name="Venter E."/>
            <person name="Venter J.C."/>
            <person name="Vicario S."/>
            <person name="Vieira F.G."/>
            <person name="Vilella A.J."/>
            <person name="Villasante A."/>
            <person name="Walenz B."/>
            <person name="Wang J."/>
            <person name="Wasserman M."/>
            <person name="Watts T."/>
            <person name="Wilson D."/>
            <person name="Wilson R.K."/>
            <person name="Wing R.A."/>
            <person name="Wolfner M.F."/>
            <person name="Wong A."/>
            <person name="Wong G.K."/>
            <person name="Wu C.I."/>
            <person name="Wu G."/>
            <person name="Yamamoto D."/>
            <person name="Yang H.P."/>
            <person name="Yang S.P."/>
            <person name="Yorke J.A."/>
            <person name="Yoshida K."/>
            <person name="Zdobnov E."/>
            <person name="Zhang P."/>
            <person name="Zhang Y."/>
            <person name="Zimin A.V."/>
            <person name="Baldwin J."/>
            <person name="Abdouelleil A."/>
            <person name="Abdulkadir J."/>
            <person name="Abebe A."/>
            <person name="Abera B."/>
            <person name="Abreu J."/>
            <person name="Acer S.C."/>
            <person name="Aftuck L."/>
            <person name="Alexander A."/>
            <person name="An P."/>
            <person name="Anderson E."/>
            <person name="Anderson S."/>
            <person name="Arachi H."/>
            <person name="Azer M."/>
            <person name="Bachantsang P."/>
            <person name="Barry A."/>
            <person name="Bayul T."/>
            <person name="Berlin A."/>
            <person name="Bessette D."/>
            <person name="Bloom T."/>
            <person name="Blye J."/>
            <person name="Boguslavskiy L."/>
            <person name="Bonnet C."/>
            <person name="Boukhgalter B."/>
            <person name="Bourzgui I."/>
            <person name="Brown A."/>
            <person name="Cahill P."/>
            <person name="Channer S."/>
            <person name="Cheshatsang Y."/>
            <person name="Chuda L."/>
            <person name="Citroen M."/>
            <person name="Collymore A."/>
            <person name="Cooke P."/>
            <person name="Costello M."/>
            <person name="D'Aco K."/>
            <person name="Daza R."/>
            <person name="De Haan G."/>
            <person name="DeGray S."/>
            <person name="DeMaso C."/>
            <person name="Dhargay N."/>
            <person name="Dooley K."/>
            <person name="Dooley E."/>
            <person name="Doricent M."/>
            <person name="Dorje P."/>
            <person name="Dorjee K."/>
            <person name="Dupes A."/>
            <person name="Elong R."/>
            <person name="Falk J."/>
            <person name="Farina A."/>
            <person name="Faro S."/>
            <person name="Ferguson D."/>
            <person name="Fisher S."/>
            <person name="Foley C.D."/>
            <person name="Franke A."/>
            <person name="Friedrich D."/>
            <person name="Gadbois L."/>
            <person name="Gearin G."/>
            <person name="Gearin C.R."/>
            <person name="Giannoukos G."/>
            <person name="Goode T."/>
            <person name="Graham J."/>
            <person name="Grandbois E."/>
            <person name="Grewal S."/>
            <person name="Gyaltsen K."/>
            <person name="Hafez N."/>
            <person name="Hagos B."/>
            <person name="Hall J."/>
            <person name="Henson C."/>
            <person name="Hollinger A."/>
            <person name="Honan T."/>
            <person name="Huard M.D."/>
            <person name="Hughes L."/>
            <person name="Hurhula B."/>
            <person name="Husby M.E."/>
            <person name="Kamat A."/>
            <person name="Kanga B."/>
            <person name="Kashin S."/>
            <person name="Khazanovich D."/>
            <person name="Kisner P."/>
            <person name="Lance K."/>
            <person name="Lara M."/>
            <person name="Lee W."/>
            <person name="Lennon N."/>
            <person name="Letendre F."/>
            <person name="LeVine R."/>
            <person name="Lipovsky A."/>
            <person name="Liu X."/>
            <person name="Liu J."/>
            <person name="Liu S."/>
            <person name="Lokyitsang T."/>
            <person name="Lokyitsang Y."/>
            <person name="Lubonja R."/>
            <person name="Lui A."/>
            <person name="MacDonald P."/>
            <person name="Magnisalis V."/>
            <person name="Maru K."/>
            <person name="Matthews C."/>
            <person name="McCusker W."/>
            <person name="McDonough S."/>
            <person name="Mehta T."/>
            <person name="Meldrim J."/>
            <person name="Meneus L."/>
            <person name="Mihai O."/>
            <person name="Mihalev A."/>
            <person name="Mihova T."/>
            <person name="Mittelman R."/>
            <person name="Mlenga V."/>
            <person name="Montmayeur A."/>
            <person name="Mulrain L."/>
            <person name="Navidi A."/>
            <person name="Naylor J."/>
            <person name="Negash T."/>
            <person name="Nguyen T."/>
            <person name="Nguyen N."/>
            <person name="Nicol R."/>
            <person name="Norbu C."/>
            <person name="Norbu N."/>
            <person name="Novod N."/>
            <person name="O'Neill B."/>
            <person name="Osman S."/>
            <person name="Markiewicz E."/>
            <person name="Oyono O.L."/>
            <person name="Patti C."/>
            <person name="Phunkhang P."/>
            <person name="Pierre F."/>
            <person name="Priest M."/>
            <person name="Raghuraman S."/>
            <person name="Rege F."/>
            <person name="Reyes R."/>
            <person name="Rise C."/>
            <person name="Rogov P."/>
            <person name="Ross K."/>
            <person name="Ryan E."/>
            <person name="Settipalli S."/>
            <person name="Shea T."/>
            <person name="Sherpa N."/>
            <person name="Shi L."/>
            <person name="Shih D."/>
            <person name="Sparrow T."/>
            <person name="Spaulding J."/>
            <person name="Stalker J."/>
            <person name="Stange-Thomann N."/>
            <person name="Stavropoulos S."/>
            <person name="Stone C."/>
            <person name="Strader C."/>
            <person name="Tesfaye S."/>
            <person name="Thomson T."/>
            <person name="Thoulutsang Y."/>
            <person name="Thoulutsang D."/>
            <person name="Topham K."/>
            <person name="Topping I."/>
            <person name="Tsamla T."/>
            <person name="Vassiliev H."/>
            <person name="Vo A."/>
            <person name="Wangchuk T."/>
            <person name="Wangdi T."/>
            <person name="Weiand M."/>
            <person name="Wilkinson J."/>
            <person name="Wilson A."/>
            <person name="Yadav S."/>
            <person name="Young G."/>
            <person name="Yu Q."/>
            <person name="Zembek L."/>
            <person name="Zhong D."/>
            <person name="Zimmer A."/>
            <person name="Zwirko Z."/>
            <person name="Jaffe D.B."/>
            <person name="Alvarez P."/>
            <person name="Brockman W."/>
            <person name="Butler J."/>
            <person name="Chin C."/>
            <person name="Gnerre S."/>
            <person name="Grabherr M."/>
            <person name="Kleber M."/>
            <person name="Mauceli E."/>
            <person name="MacCallum I."/>
        </authorList>
    </citation>
    <scope>NUCLEOTIDE SEQUENCE [LARGE SCALE GENOMIC DNA]</scope>
    <source>
        <strain evidence="7">Tai18E2 / Tucson 14021-0261.01</strain>
    </source>
</reference>
<proteinExistence type="predicted"/>
<dbReference type="InterPro" id="IPR005204">
    <property type="entry name" value="Hemocyanin_N"/>
</dbReference>
<dbReference type="Pfam" id="PF03722">
    <property type="entry name" value="Hemocyanin_N"/>
    <property type="match status" value="1"/>
</dbReference>
<dbReference type="Proteomes" id="UP000002282">
    <property type="component" value="Chromosome 3L"/>
</dbReference>
<keyword evidence="3" id="KW-0732">Signal</keyword>
<dbReference type="InterPro" id="IPR013788">
    <property type="entry name" value="Hemocyanin/hexamerin"/>
</dbReference>
<feature type="domain" description="Hemocyanin N-terminal" evidence="4">
    <location>
        <begin position="38"/>
        <end position="159"/>
    </location>
</feature>
<dbReference type="HOGENOM" id="CLU_281474_0_0_1"/>
<dbReference type="eggNOG" id="ENOG502QR98">
    <property type="taxonomic scope" value="Eukaryota"/>
</dbReference>
<evidence type="ECO:0000313" key="6">
    <source>
        <dbReference type="EMBL" id="EDW94478.2"/>
    </source>
</evidence>
<dbReference type="InterPro" id="IPR014756">
    <property type="entry name" value="Ig_E-set"/>
</dbReference>
<sequence length="1053" mass="123345">MNRILLLVAFAAGVVAAGRITTNPDRVQGIDRMSLEDLQRQKFILDIVQNIRQPLQQSELINLDVGLIADSQRYRGGIDEVMQRVIDLDRQRRLLEEHQVYSVGRLEDVQQLRGIYRLLVRAQDFDTLRRNVVYLRRNINPVLLINALALAIRDRDDTRTLIVPAVQELLPELYLDEEVIKQVRGVLREQTQRPSLMDIVGMRQRAMNPVMSILMPWREIHMQMALRKQQNLQNVVGQKRIVVRAENQGQIEGTTLFTDDIELQNFIQNLIQEIALLEDVSQVEQSQRINTEQQEEQRIGRNRVQFQDNNQDRYLGQDVDTGRLLRVNRRRLLEQQDQEQGQNIYGNQKDRFQRLLRRDDDNDDDDQDVRMGRVQLQRGISQGGLRTGGARSLPTVSVNSDRLLHVSRRRLNAIQQDEEQEQLNGRQRFMGLVRGDRLSEGRRVGQLDDVRQERQNNWQKQDRISTQGRTFGVQQERQSYADQLESVSRDDERLVHVNRRRLNQDNQDNQYNQDNRYNQDNQDNRYNQYNQDSRYNQYNQDIQQQQRNFPRRINSIGEGRRVMGERPIQDEDILKLIRGENRLKLMTDDEILEMLKRNRQQRLQKYQNDDDDDDNDDDEDVVRRQGLRSRRSLPNLRQQNSRRSEILLHNLRQLVARLNQESIAQRQQIEQQQPWINNPRLTQSERYALRLNQIRIDSQRSRQVLTQIGQIEQRMQEAMGQVLGQLNLNSLRGQMIDQRQVDVLLARLGQVGIMTIIRQVVQDNSGEQIDRTGLGIRLSDPIVQFTLRQIVRIVDEQREQILGAYRQEQLQMRGVAINDVRVDKLRTRIEEHDLDLGNLVEQQVQGIQQEIVGRQRRLNNKAFTIDMDITSDQDQEAIIRVFLGPAEGQRGRQGVSLDERRRDFVLLDAIQVQLENGRNRIQRRSIDIPWTTRDVTPLVEIYRQVMLKLKGQQEQQVMGIQQLVGETGRFPQHLLLPRGRSEGLPMQLLVVVSPLVELQVQDIVPDITIGIGSASLQDARPLGYPLDRPIRNEQELLQLTNVLLQDVVIIQEN</sequence>
<protein>
    <recommendedName>
        <fullName evidence="8">Fat-body protein 1</fullName>
    </recommendedName>
</protein>
<dbReference type="Gene3D" id="1.20.1370.10">
    <property type="entry name" value="Hemocyanin, N-terminal domain"/>
    <property type="match status" value="1"/>
</dbReference>
<organism evidence="6 7">
    <name type="scientific">Drosophila yakuba</name>
    <name type="common">Fruit fly</name>
    <dbReference type="NCBI Taxonomy" id="7245"/>
    <lineage>
        <taxon>Eukaryota</taxon>
        <taxon>Metazoa</taxon>
        <taxon>Ecdysozoa</taxon>
        <taxon>Arthropoda</taxon>
        <taxon>Hexapoda</taxon>
        <taxon>Insecta</taxon>
        <taxon>Pterygota</taxon>
        <taxon>Neoptera</taxon>
        <taxon>Endopterygota</taxon>
        <taxon>Diptera</taxon>
        <taxon>Brachycera</taxon>
        <taxon>Muscomorpha</taxon>
        <taxon>Ephydroidea</taxon>
        <taxon>Drosophilidae</taxon>
        <taxon>Drosophila</taxon>
        <taxon>Sophophora</taxon>
    </lineage>
</organism>
<feature type="compositionally biased region" description="Low complexity" evidence="2">
    <location>
        <begin position="504"/>
        <end position="527"/>
    </location>
</feature>
<feature type="compositionally biased region" description="Acidic residues" evidence="2">
    <location>
        <begin position="609"/>
        <end position="620"/>
    </location>
</feature>
<reference evidence="6 7" key="2">
    <citation type="journal article" date="2007" name="PLoS Biol.">
        <title>Principles of genome evolution in the Drosophila melanogaster species group.</title>
        <authorList>
            <person name="Ranz J.M."/>
            <person name="Maurin D."/>
            <person name="Chan Y.S."/>
            <person name="von Grotthuss M."/>
            <person name="Hillier L.W."/>
            <person name="Roote J."/>
            <person name="Ashburner M."/>
            <person name="Bergman C.M."/>
        </authorList>
    </citation>
    <scope>NUCLEOTIDE SEQUENCE [LARGE SCALE GENOMIC DNA]</scope>
    <source>
        <strain evidence="7">Tai18E2 / Tucson 14021-0261.01</strain>
    </source>
</reference>
<evidence type="ECO:0000313" key="7">
    <source>
        <dbReference type="Proteomes" id="UP000002282"/>
    </source>
</evidence>
<dbReference type="Pfam" id="PF03723">
    <property type="entry name" value="Hemocyanin_C"/>
    <property type="match status" value="1"/>
</dbReference>
<dbReference type="PANTHER" id="PTHR11511:SF5">
    <property type="entry name" value="FAT-BODY PROTEIN 1-RELATED"/>
    <property type="match status" value="1"/>
</dbReference>
<dbReference type="GO" id="GO:0097009">
    <property type="term" value="P:energy homeostasis"/>
    <property type="evidence" value="ECO:0007669"/>
    <property type="project" value="EnsemblMetazoa"/>
</dbReference>
<dbReference type="SUPFAM" id="SSF48050">
    <property type="entry name" value="Hemocyanin, N-terminal domain"/>
    <property type="match status" value="1"/>
</dbReference>
<evidence type="ECO:0008006" key="8">
    <source>
        <dbReference type="Google" id="ProtNLM"/>
    </source>
</evidence>
<evidence type="ECO:0000256" key="2">
    <source>
        <dbReference type="SAM" id="MobiDB-lite"/>
    </source>
</evidence>
<dbReference type="OrthoDB" id="7419495at2759"/>
<dbReference type="SUPFAM" id="SSF81296">
    <property type="entry name" value="E set domains"/>
    <property type="match status" value="1"/>
</dbReference>
<dbReference type="AlphaFoldDB" id="B4PI03"/>
<dbReference type="GO" id="GO:0045735">
    <property type="term" value="F:nutrient reservoir activity"/>
    <property type="evidence" value="ECO:0007669"/>
    <property type="project" value="EnsemblMetazoa"/>
</dbReference>
<feature type="coiled-coil region" evidence="1">
    <location>
        <begin position="641"/>
        <end position="668"/>
    </location>
</feature>
<evidence type="ECO:0000256" key="1">
    <source>
        <dbReference type="SAM" id="Coils"/>
    </source>
</evidence>
<name>B4PI03_DROYA</name>
<dbReference type="Gene3D" id="2.60.40.1520">
    <property type="entry name" value="Hemocyanin, C-terminal domain"/>
    <property type="match status" value="1"/>
</dbReference>
<dbReference type="InterPro" id="IPR037020">
    <property type="entry name" value="Hemocyanin_C_sf"/>
</dbReference>
<accession>B4PI03</accession>
<dbReference type="InterPro" id="IPR036697">
    <property type="entry name" value="Hemocyanin_N_sf"/>
</dbReference>
<feature type="region of interest" description="Disordered" evidence="2">
    <location>
        <begin position="602"/>
        <end position="638"/>
    </location>
</feature>
<evidence type="ECO:0000256" key="3">
    <source>
        <dbReference type="SAM" id="SignalP"/>
    </source>
</evidence>
<feature type="chain" id="PRO_5006458961" description="Fat-body protein 1" evidence="3">
    <location>
        <begin position="18"/>
        <end position="1053"/>
    </location>
</feature>
<keyword evidence="7" id="KW-1185">Reference proteome</keyword>
<dbReference type="KEGG" id="dya:Dyak_GE20030"/>
<dbReference type="InterPro" id="IPR005203">
    <property type="entry name" value="Hemocyanin_C"/>
</dbReference>
<feature type="compositionally biased region" description="Polar residues" evidence="2">
    <location>
        <begin position="455"/>
        <end position="481"/>
    </location>
</feature>
<feature type="compositionally biased region" description="Basic and acidic residues" evidence="2">
    <location>
        <begin position="444"/>
        <end position="454"/>
    </location>
</feature>